<dbReference type="Pfam" id="PF07776">
    <property type="entry name" value="zf-AD"/>
    <property type="match status" value="1"/>
</dbReference>
<sequence>MINSTAELAGNIANLCRICSAPGSHTIYAKIPPYLHEHPRECPRWTMPISRLLTEVTGLDSSEVDGLPQKICVVCISYLKHAYTFRRQAIDNVAALLAARYLVTRQTNDGSAKKDLDDPIEPVVIKPAVIRPEMNDVCQRMMTAGPDGRAVPFQKNLDKQQLMQALLLNGNGRTQQQQRSKKQNNLDEERRQMDEAERSRLQATPPNAVPATNTTPTGGLSGFLNYREKAFEEDDVMELEVLKEHNISFNLPEDFKEKKCPSCRKRFMFDDSLEEHLKECLQFRLVKFIREVYHLLFLKENRSISPFEFIRRAVFSIRRSVEVIASYDGDVVDEEEEVVEEGGGEEELKIDRSFIRNLEKLRVNYNREGVKIPSPFPAGPTLDDGRSSITSTSISPVVVPGVTRCDECNVTFETLTELETHNINYHRELPAPPTIVPEVDNVAMLNNFHAIATFLQQPANIPPLSSVPRPDVALVRNRLAARTPDSVQSNTSEDSSNGQRLKKVRCRNCRSRFSMISQLDEHMVRCKKSPRGFSPQQNQNRQGQGPRPRPHSAGAGRGRGFSPNAFDRGGGVVGRNLNASYFYYMEQLKDQK</sequence>
<feature type="region of interest" description="Disordered" evidence="2">
    <location>
        <begin position="528"/>
        <end position="570"/>
    </location>
</feature>
<dbReference type="PROSITE" id="PS00028">
    <property type="entry name" value="ZINC_FINGER_C2H2_1"/>
    <property type="match status" value="1"/>
</dbReference>
<feature type="domain" description="ZAD" evidence="3">
    <location>
        <begin position="14"/>
        <end position="99"/>
    </location>
</feature>
<dbReference type="GO" id="GO:0008270">
    <property type="term" value="F:zinc ion binding"/>
    <property type="evidence" value="ECO:0007669"/>
    <property type="project" value="UniProtKB-UniRule"/>
</dbReference>
<accession>A0A8D8KM33</accession>
<evidence type="ECO:0000256" key="1">
    <source>
        <dbReference type="PROSITE-ProRule" id="PRU01263"/>
    </source>
</evidence>
<proteinExistence type="predicted"/>
<reference evidence="4" key="1">
    <citation type="submission" date="2021-05" db="EMBL/GenBank/DDBJ databases">
        <authorList>
            <person name="Alioto T."/>
            <person name="Alioto T."/>
            <person name="Gomez Garrido J."/>
        </authorList>
    </citation>
    <scope>NUCLEOTIDE SEQUENCE</scope>
</reference>
<feature type="compositionally biased region" description="Polar residues" evidence="2">
    <location>
        <begin position="485"/>
        <end position="499"/>
    </location>
</feature>
<feature type="compositionally biased region" description="Low complexity" evidence="2">
    <location>
        <begin position="203"/>
        <end position="217"/>
    </location>
</feature>
<feature type="binding site" evidence="1">
    <location>
        <position position="16"/>
    </location>
    <ligand>
        <name>Zn(2+)</name>
        <dbReference type="ChEBI" id="CHEBI:29105"/>
    </ligand>
</feature>
<keyword evidence="1" id="KW-0479">Metal-binding</keyword>
<dbReference type="InterPro" id="IPR013087">
    <property type="entry name" value="Znf_C2H2_type"/>
</dbReference>
<dbReference type="GO" id="GO:0005634">
    <property type="term" value="C:nucleus"/>
    <property type="evidence" value="ECO:0007669"/>
    <property type="project" value="InterPro"/>
</dbReference>
<feature type="region of interest" description="Disordered" evidence="2">
    <location>
        <begin position="480"/>
        <end position="503"/>
    </location>
</feature>
<protein>
    <submittedName>
        <fullName evidence="4">(northern house mosquito) hypothetical protein</fullName>
    </submittedName>
</protein>
<feature type="binding site" evidence="1">
    <location>
        <position position="75"/>
    </location>
    <ligand>
        <name>Zn(2+)</name>
        <dbReference type="ChEBI" id="CHEBI:29105"/>
    </ligand>
</feature>
<dbReference type="AlphaFoldDB" id="A0A8D8KM33"/>
<feature type="compositionally biased region" description="Low complexity" evidence="2">
    <location>
        <begin position="535"/>
        <end position="546"/>
    </location>
</feature>
<name>A0A8D8KM33_CULPI</name>
<dbReference type="EMBL" id="HBUE01222878">
    <property type="protein sequence ID" value="CAG6540501.1"/>
    <property type="molecule type" value="Transcribed_RNA"/>
</dbReference>
<dbReference type="SMART" id="SM00868">
    <property type="entry name" value="zf-AD"/>
    <property type="match status" value="1"/>
</dbReference>
<feature type="binding site" evidence="1">
    <location>
        <position position="72"/>
    </location>
    <ligand>
        <name>Zn(2+)</name>
        <dbReference type="ChEBI" id="CHEBI:29105"/>
    </ligand>
</feature>
<dbReference type="InterPro" id="IPR012934">
    <property type="entry name" value="Znf_AD"/>
</dbReference>
<feature type="binding site" evidence="1">
    <location>
        <position position="19"/>
    </location>
    <ligand>
        <name>Zn(2+)</name>
        <dbReference type="ChEBI" id="CHEBI:29105"/>
    </ligand>
</feature>
<feature type="region of interest" description="Disordered" evidence="2">
    <location>
        <begin position="170"/>
        <end position="221"/>
    </location>
</feature>
<organism evidence="4">
    <name type="scientific">Culex pipiens</name>
    <name type="common">House mosquito</name>
    <dbReference type="NCBI Taxonomy" id="7175"/>
    <lineage>
        <taxon>Eukaryota</taxon>
        <taxon>Metazoa</taxon>
        <taxon>Ecdysozoa</taxon>
        <taxon>Arthropoda</taxon>
        <taxon>Hexapoda</taxon>
        <taxon>Insecta</taxon>
        <taxon>Pterygota</taxon>
        <taxon>Neoptera</taxon>
        <taxon>Endopterygota</taxon>
        <taxon>Diptera</taxon>
        <taxon>Nematocera</taxon>
        <taxon>Culicoidea</taxon>
        <taxon>Culicidae</taxon>
        <taxon>Culicinae</taxon>
        <taxon>Culicini</taxon>
        <taxon>Culex</taxon>
        <taxon>Culex</taxon>
    </lineage>
</organism>
<evidence type="ECO:0000256" key="2">
    <source>
        <dbReference type="SAM" id="MobiDB-lite"/>
    </source>
</evidence>
<evidence type="ECO:0000313" key="4">
    <source>
        <dbReference type="EMBL" id="CAG6592573.1"/>
    </source>
</evidence>
<keyword evidence="1" id="KW-0863">Zinc-finger</keyword>
<dbReference type="PROSITE" id="PS51915">
    <property type="entry name" value="ZAD"/>
    <property type="match status" value="1"/>
</dbReference>
<keyword evidence="1" id="KW-0862">Zinc</keyword>
<evidence type="ECO:0000259" key="3">
    <source>
        <dbReference type="PROSITE" id="PS51915"/>
    </source>
</evidence>
<dbReference type="EMBL" id="HBUE01329553">
    <property type="protein sequence ID" value="CAG6592573.1"/>
    <property type="molecule type" value="Transcribed_RNA"/>
</dbReference>
<dbReference type="Pfam" id="PF13912">
    <property type="entry name" value="zf-C2H2_6"/>
    <property type="match status" value="1"/>
</dbReference>
<feature type="compositionally biased region" description="Basic and acidic residues" evidence="2">
    <location>
        <begin position="184"/>
        <end position="200"/>
    </location>
</feature>
<dbReference type="SUPFAM" id="SSF57716">
    <property type="entry name" value="Glucocorticoid receptor-like (DNA-binding domain)"/>
    <property type="match status" value="1"/>
</dbReference>